<reference evidence="3 4" key="1">
    <citation type="journal article" date="2016" name="Nat. Commun.">
        <title>Thousands of microbial genomes shed light on interconnected biogeochemical processes in an aquifer system.</title>
        <authorList>
            <person name="Anantharaman K."/>
            <person name="Brown C.T."/>
            <person name="Hug L.A."/>
            <person name="Sharon I."/>
            <person name="Castelle C.J."/>
            <person name="Probst A.J."/>
            <person name="Thomas B.C."/>
            <person name="Singh A."/>
            <person name="Wilkins M.J."/>
            <person name="Karaoz U."/>
            <person name="Brodie E.L."/>
            <person name="Williams K.H."/>
            <person name="Hubbard S.S."/>
            <person name="Banfield J.F."/>
        </authorList>
    </citation>
    <scope>NUCLEOTIDE SEQUENCE [LARGE SCALE GENOMIC DNA]</scope>
</reference>
<organism evidence="3 4">
    <name type="scientific">Candidatus Magasanikbacteria bacterium RIFCSPHIGHO2_02_FULL_41_13</name>
    <dbReference type="NCBI Taxonomy" id="1798676"/>
    <lineage>
        <taxon>Bacteria</taxon>
        <taxon>Candidatus Magasanikiibacteriota</taxon>
    </lineage>
</organism>
<dbReference type="Proteomes" id="UP000178742">
    <property type="component" value="Unassembled WGS sequence"/>
</dbReference>
<keyword evidence="2" id="KW-1133">Transmembrane helix</keyword>
<comment type="caution">
    <text evidence="3">The sequence shown here is derived from an EMBL/GenBank/DDBJ whole genome shotgun (WGS) entry which is preliminary data.</text>
</comment>
<feature type="transmembrane region" description="Helical" evidence="2">
    <location>
        <begin position="25"/>
        <end position="43"/>
    </location>
</feature>
<accession>A0A1F6M2S0</accession>
<name>A0A1F6M2S0_9BACT</name>
<sequence>MWQNIYIFFDKLEDRVRGRLSRKPIGYAFLGGIGIVFFWRGVWHTTDMLMFRFFSLVPLDGMTQLYELPWWDGLLSLGVGTLMLLMSGLFVSNFIGNEIIISGLRGEKKTVDKTEEEIEMELDELALIEHNLKKISRQIARLRKQKP</sequence>
<dbReference type="EMBL" id="MFPX01000029">
    <property type="protein sequence ID" value="OGH65875.1"/>
    <property type="molecule type" value="Genomic_DNA"/>
</dbReference>
<protein>
    <submittedName>
        <fullName evidence="3">Uncharacterized protein</fullName>
    </submittedName>
</protein>
<evidence type="ECO:0000313" key="4">
    <source>
        <dbReference type="Proteomes" id="UP000178742"/>
    </source>
</evidence>
<feature type="coiled-coil region" evidence="1">
    <location>
        <begin position="104"/>
        <end position="145"/>
    </location>
</feature>
<feature type="transmembrane region" description="Helical" evidence="2">
    <location>
        <begin position="74"/>
        <end position="95"/>
    </location>
</feature>
<gene>
    <name evidence="3" type="ORF">A3B90_03165</name>
</gene>
<proteinExistence type="predicted"/>
<evidence type="ECO:0000256" key="1">
    <source>
        <dbReference type="SAM" id="Coils"/>
    </source>
</evidence>
<evidence type="ECO:0000313" key="3">
    <source>
        <dbReference type="EMBL" id="OGH65875.1"/>
    </source>
</evidence>
<evidence type="ECO:0000256" key="2">
    <source>
        <dbReference type="SAM" id="Phobius"/>
    </source>
</evidence>
<keyword evidence="1" id="KW-0175">Coiled coil</keyword>
<dbReference type="STRING" id="1798676.A3B90_03165"/>
<keyword evidence="2" id="KW-0472">Membrane</keyword>
<keyword evidence="2" id="KW-0812">Transmembrane</keyword>
<dbReference type="AlphaFoldDB" id="A0A1F6M2S0"/>